<dbReference type="AlphaFoldDB" id="A0A7C9P3B1"/>
<sequence>MRPFLPGKKLSVLQSLRSVADVLRIVESDAQVQQSLESANASAQESLRLVEKQYALGAASYVQLLTAQQQAQQNRINLIAAQAQRLVDSAALYQAMGGGDVS</sequence>
<dbReference type="Proteomes" id="UP000483432">
    <property type="component" value="Unassembled WGS sequence"/>
</dbReference>
<gene>
    <name evidence="2" type="ORF">GZ085_07815</name>
</gene>
<proteinExistence type="inferred from homology"/>
<dbReference type="GO" id="GO:0015562">
    <property type="term" value="F:efflux transmembrane transporter activity"/>
    <property type="evidence" value="ECO:0007669"/>
    <property type="project" value="InterPro"/>
</dbReference>
<comment type="caution">
    <text evidence="2">The sequence shown here is derived from an EMBL/GenBank/DDBJ whole genome shotgun (WGS) entry which is preliminary data.</text>
</comment>
<evidence type="ECO:0000313" key="3">
    <source>
        <dbReference type="Proteomes" id="UP000483432"/>
    </source>
</evidence>
<dbReference type="Gene3D" id="1.20.1600.10">
    <property type="entry name" value="Outer membrane efflux proteins (OEP)"/>
    <property type="match status" value="1"/>
</dbReference>
<dbReference type="Pfam" id="PF02321">
    <property type="entry name" value="OEP"/>
    <property type="match status" value="1"/>
</dbReference>
<protein>
    <submittedName>
        <fullName evidence="2">TolC family protein</fullName>
    </submittedName>
</protein>
<reference evidence="2 3" key="1">
    <citation type="submission" date="2019-09" db="EMBL/GenBank/DDBJ databases">
        <title>H2 Metabolism Revealed by Metagenomic Analysis in Subglacial Sediment of East Antarctica.</title>
        <authorList>
            <person name="Yang Z."/>
            <person name="Zhang Y."/>
            <person name="Lv Y."/>
            <person name="Yan W."/>
            <person name="Xiao X."/>
            <person name="Sun B."/>
            <person name="Ma H."/>
        </authorList>
    </citation>
    <scope>NUCLEOTIDE SEQUENCE [LARGE SCALE GENOMIC DNA]</scope>
    <source>
        <strain evidence="2">Bin2_2</strain>
    </source>
</reference>
<dbReference type="SUPFAM" id="SSF56954">
    <property type="entry name" value="Outer membrane efflux proteins (OEP)"/>
    <property type="match status" value="1"/>
</dbReference>
<evidence type="ECO:0000256" key="1">
    <source>
        <dbReference type="ARBA" id="ARBA00007613"/>
    </source>
</evidence>
<accession>A0A7C9P3B1</accession>
<dbReference type="InterPro" id="IPR003423">
    <property type="entry name" value="OMP_efflux"/>
</dbReference>
<dbReference type="EMBL" id="JAAFGW010000100">
    <property type="protein sequence ID" value="NDP48286.1"/>
    <property type="molecule type" value="Genomic_DNA"/>
</dbReference>
<evidence type="ECO:0000313" key="2">
    <source>
        <dbReference type="EMBL" id="NDP48286.1"/>
    </source>
</evidence>
<comment type="similarity">
    <text evidence="1">Belongs to the outer membrane factor (OMF) (TC 1.B.17) family.</text>
</comment>
<organism evidence="2 3">
    <name type="scientific">Sulfuriferula multivorans</name>
    <dbReference type="NCBI Taxonomy" id="1559896"/>
    <lineage>
        <taxon>Bacteria</taxon>
        <taxon>Pseudomonadati</taxon>
        <taxon>Pseudomonadota</taxon>
        <taxon>Betaproteobacteria</taxon>
        <taxon>Nitrosomonadales</taxon>
        <taxon>Sulfuricellaceae</taxon>
        <taxon>Sulfuriferula</taxon>
    </lineage>
</organism>
<name>A0A7C9P3B1_9PROT</name>